<organism evidence="1 2">
    <name type="scientific">Tistlia consotensis USBA 355</name>
    <dbReference type="NCBI Taxonomy" id="560819"/>
    <lineage>
        <taxon>Bacteria</taxon>
        <taxon>Pseudomonadati</taxon>
        <taxon>Pseudomonadota</taxon>
        <taxon>Alphaproteobacteria</taxon>
        <taxon>Rhodospirillales</taxon>
        <taxon>Rhodovibrionaceae</taxon>
        <taxon>Tistlia</taxon>
    </lineage>
</organism>
<keyword evidence="2" id="KW-1185">Reference proteome</keyword>
<dbReference type="EMBL" id="FWZX01000074">
    <property type="protein sequence ID" value="SMF85915.1"/>
    <property type="molecule type" value="Genomic_DNA"/>
</dbReference>
<accession>A0A1Y6CXD8</accession>
<sequence length="73" mass="8110">MAETRRCPVPGCNATVAPGKLMCLRCWRQVPRAIQSRVYATWRKYSGDPTLSALEAYEAARNAAISSVVEQRP</sequence>
<dbReference type="STRING" id="560819.SAMN05428998_1745"/>
<reference evidence="1 2" key="1">
    <citation type="submission" date="2017-04" db="EMBL/GenBank/DDBJ databases">
        <authorList>
            <person name="Afonso C.L."/>
            <person name="Miller P.J."/>
            <person name="Scott M.A."/>
            <person name="Spackman E."/>
            <person name="Goraichik I."/>
            <person name="Dimitrov K.M."/>
            <person name="Suarez D.L."/>
            <person name="Swayne D.E."/>
        </authorList>
    </citation>
    <scope>NUCLEOTIDE SEQUENCE [LARGE SCALE GENOMIC DNA]</scope>
    <source>
        <strain evidence="1 2">USBA 355</strain>
    </source>
</reference>
<dbReference type="Proteomes" id="UP000192917">
    <property type="component" value="Unassembled WGS sequence"/>
</dbReference>
<proteinExistence type="predicted"/>
<name>A0A1Y6CXD8_9PROT</name>
<gene>
    <name evidence="1" type="ORF">SAMN05428998_1745</name>
</gene>
<evidence type="ECO:0000313" key="2">
    <source>
        <dbReference type="Proteomes" id="UP000192917"/>
    </source>
</evidence>
<dbReference type="RefSeq" id="WP_085127542.1">
    <property type="nucleotide sequence ID" value="NZ_FWZX01000074.1"/>
</dbReference>
<protein>
    <submittedName>
        <fullName evidence="1">Uncharacterized protein</fullName>
    </submittedName>
</protein>
<dbReference type="AlphaFoldDB" id="A0A1Y6CXD8"/>
<evidence type="ECO:0000313" key="1">
    <source>
        <dbReference type="EMBL" id="SMF85915.1"/>
    </source>
</evidence>